<sequence length="96" mass="10754">MIRTAVTLDLTKHDADTAARRRRVFAALGSVDSRTLVRIVVDRDAYFDDTVSRIASLTLSCDVEVSGPDARYVRQYACLLATFQEQCRRVEAGDSR</sequence>
<reference evidence="2" key="1">
    <citation type="journal article" date="2019" name="Int. J. Syst. Evol. Microbiol.">
        <title>The Global Catalogue of Microorganisms (GCM) 10K type strain sequencing project: providing services to taxonomists for standard genome sequencing and annotation.</title>
        <authorList>
            <consortium name="The Broad Institute Genomics Platform"/>
            <consortium name="The Broad Institute Genome Sequencing Center for Infectious Disease"/>
            <person name="Wu L."/>
            <person name="Ma J."/>
        </authorList>
    </citation>
    <scope>NUCLEOTIDE SEQUENCE [LARGE SCALE GENOMIC DNA]</scope>
    <source>
        <strain evidence="2">JCM 16014</strain>
    </source>
</reference>
<organism evidence="1 2">
    <name type="scientific">Catenulispora yoronensis</name>
    <dbReference type="NCBI Taxonomy" id="450799"/>
    <lineage>
        <taxon>Bacteria</taxon>
        <taxon>Bacillati</taxon>
        <taxon>Actinomycetota</taxon>
        <taxon>Actinomycetes</taxon>
        <taxon>Catenulisporales</taxon>
        <taxon>Catenulisporaceae</taxon>
        <taxon>Catenulispora</taxon>
    </lineage>
</organism>
<evidence type="ECO:0000313" key="1">
    <source>
        <dbReference type="EMBL" id="GAA2034643.1"/>
    </source>
</evidence>
<dbReference type="RefSeq" id="WP_344667048.1">
    <property type="nucleotide sequence ID" value="NZ_BAAAQN010000021.1"/>
</dbReference>
<name>A0ABP5FV55_9ACTN</name>
<proteinExistence type="predicted"/>
<dbReference type="Proteomes" id="UP001500751">
    <property type="component" value="Unassembled WGS sequence"/>
</dbReference>
<evidence type="ECO:0000313" key="2">
    <source>
        <dbReference type="Proteomes" id="UP001500751"/>
    </source>
</evidence>
<dbReference type="EMBL" id="BAAAQN010000021">
    <property type="protein sequence ID" value="GAA2034643.1"/>
    <property type="molecule type" value="Genomic_DNA"/>
</dbReference>
<keyword evidence="2" id="KW-1185">Reference proteome</keyword>
<accession>A0ABP5FV55</accession>
<comment type="caution">
    <text evidence="1">The sequence shown here is derived from an EMBL/GenBank/DDBJ whole genome shotgun (WGS) entry which is preliminary data.</text>
</comment>
<gene>
    <name evidence="1" type="ORF">GCM10009839_38970</name>
</gene>
<protein>
    <submittedName>
        <fullName evidence="1">Uncharacterized protein</fullName>
    </submittedName>
</protein>